<feature type="region of interest" description="Disordered" evidence="5">
    <location>
        <begin position="236"/>
        <end position="281"/>
    </location>
</feature>
<dbReference type="EMBL" id="MPDP01000190">
    <property type="protein sequence ID" value="KAK1472417.1"/>
    <property type="molecule type" value="Genomic_DNA"/>
</dbReference>
<dbReference type="Proteomes" id="UP001239213">
    <property type="component" value="Unassembled WGS sequence"/>
</dbReference>
<dbReference type="InterPro" id="IPR036259">
    <property type="entry name" value="MFS_trans_sf"/>
</dbReference>
<organism evidence="7 8">
    <name type="scientific">Colletotrichum cuscutae</name>
    <dbReference type="NCBI Taxonomy" id="1209917"/>
    <lineage>
        <taxon>Eukaryota</taxon>
        <taxon>Fungi</taxon>
        <taxon>Dikarya</taxon>
        <taxon>Ascomycota</taxon>
        <taxon>Pezizomycotina</taxon>
        <taxon>Sordariomycetes</taxon>
        <taxon>Hypocreomycetidae</taxon>
        <taxon>Glomerellales</taxon>
        <taxon>Glomerellaceae</taxon>
        <taxon>Colletotrichum</taxon>
        <taxon>Colletotrichum acutatum species complex</taxon>
    </lineage>
</organism>
<evidence type="ECO:0000313" key="7">
    <source>
        <dbReference type="EMBL" id="KAK1472417.1"/>
    </source>
</evidence>
<feature type="transmembrane region" description="Helical" evidence="6">
    <location>
        <begin position="136"/>
        <end position="155"/>
    </location>
</feature>
<dbReference type="InterPro" id="IPR011701">
    <property type="entry name" value="MFS"/>
</dbReference>
<gene>
    <name evidence="7" type="ORF">CCUS01_05801</name>
</gene>
<reference evidence="7" key="1">
    <citation type="submission" date="2016-11" db="EMBL/GenBank/DDBJ databases">
        <title>The genome sequence of Colletotrichum cuscutae.</title>
        <authorList>
            <person name="Baroncelli R."/>
        </authorList>
    </citation>
    <scope>NUCLEOTIDE SEQUENCE</scope>
    <source>
        <strain evidence="7">IMI 304802</strain>
    </source>
</reference>
<sequence length="317" mass="35128">MAHDTPAQMDGDGLPPGTTRLIDLDGSVISKHASGSDEADIILIPRPSEDPEDPLNWTKKRKWLATSCVLVYTVMIAIPSSAVYSVVTPIRKATGLSLSDINNGTGIMFLFYGWGCLIWQPFALQYGKRPAYQASLIANIIILATAPMCTTKHTYLANRILLGLFGAPVESLCEISITDIWFAHQRPKYLALYGPYHSLPYLANSCLLKWWCSIFNGIALVYCFLFMEETNYDRPARPIKDSTSTGHATGVREQHNGSDADEKSSDKADEKNMTNAKPVDTETGQMIYPRKTYIQKLSIKDTARPNRMLDIAVGSEV</sequence>
<dbReference type="AlphaFoldDB" id="A0AAI9V9K8"/>
<feature type="transmembrane region" description="Helical" evidence="6">
    <location>
        <begin position="208"/>
        <end position="227"/>
    </location>
</feature>
<feature type="transmembrane region" description="Helical" evidence="6">
    <location>
        <begin position="107"/>
        <end position="124"/>
    </location>
</feature>
<feature type="transmembrane region" description="Helical" evidence="6">
    <location>
        <begin position="63"/>
        <end position="87"/>
    </location>
</feature>
<accession>A0AAI9V9K8</accession>
<dbReference type="Gene3D" id="1.20.1250.20">
    <property type="entry name" value="MFS general substrate transporter like domains"/>
    <property type="match status" value="1"/>
</dbReference>
<name>A0AAI9V9K8_9PEZI</name>
<evidence type="ECO:0000256" key="1">
    <source>
        <dbReference type="ARBA" id="ARBA00004141"/>
    </source>
</evidence>
<keyword evidence="3 6" id="KW-1133">Transmembrane helix</keyword>
<proteinExistence type="predicted"/>
<feature type="compositionally biased region" description="Basic and acidic residues" evidence="5">
    <location>
        <begin position="250"/>
        <end position="272"/>
    </location>
</feature>
<evidence type="ECO:0000256" key="5">
    <source>
        <dbReference type="SAM" id="MobiDB-lite"/>
    </source>
</evidence>
<keyword evidence="8" id="KW-1185">Reference proteome</keyword>
<dbReference type="GO" id="GO:0022857">
    <property type="term" value="F:transmembrane transporter activity"/>
    <property type="evidence" value="ECO:0007669"/>
    <property type="project" value="InterPro"/>
</dbReference>
<protein>
    <submittedName>
        <fullName evidence="7">Major facilitator superfamily transporter</fullName>
    </submittedName>
</protein>
<keyword evidence="4 6" id="KW-0472">Membrane</keyword>
<dbReference type="PANTHER" id="PTHR23502">
    <property type="entry name" value="MAJOR FACILITATOR SUPERFAMILY"/>
    <property type="match status" value="1"/>
</dbReference>
<dbReference type="SUPFAM" id="SSF103473">
    <property type="entry name" value="MFS general substrate transporter"/>
    <property type="match status" value="1"/>
</dbReference>
<keyword evidence="2 6" id="KW-0812">Transmembrane</keyword>
<dbReference type="PANTHER" id="PTHR23502:SF30">
    <property type="entry name" value="TRANSPORTER, PUTATIVE (AFU_ORTHOLOGUE AFUA_8G04702)-RELATED"/>
    <property type="match status" value="1"/>
</dbReference>
<dbReference type="Pfam" id="PF07690">
    <property type="entry name" value="MFS_1"/>
    <property type="match status" value="1"/>
</dbReference>
<evidence type="ECO:0000256" key="6">
    <source>
        <dbReference type="SAM" id="Phobius"/>
    </source>
</evidence>
<evidence type="ECO:0000256" key="2">
    <source>
        <dbReference type="ARBA" id="ARBA00022692"/>
    </source>
</evidence>
<comment type="caution">
    <text evidence="7">The sequence shown here is derived from an EMBL/GenBank/DDBJ whole genome shotgun (WGS) entry which is preliminary data.</text>
</comment>
<evidence type="ECO:0000256" key="3">
    <source>
        <dbReference type="ARBA" id="ARBA00022989"/>
    </source>
</evidence>
<dbReference type="GO" id="GO:0005886">
    <property type="term" value="C:plasma membrane"/>
    <property type="evidence" value="ECO:0007669"/>
    <property type="project" value="TreeGrafter"/>
</dbReference>
<evidence type="ECO:0000256" key="4">
    <source>
        <dbReference type="ARBA" id="ARBA00023136"/>
    </source>
</evidence>
<comment type="subcellular location">
    <subcellularLocation>
        <location evidence="1">Membrane</location>
        <topology evidence="1">Multi-pass membrane protein</topology>
    </subcellularLocation>
</comment>
<evidence type="ECO:0000313" key="8">
    <source>
        <dbReference type="Proteomes" id="UP001239213"/>
    </source>
</evidence>